<name>A0ABN1QQJ9_9PSEU</name>
<comment type="caution">
    <text evidence="2">The sequence shown here is derived from an EMBL/GenBank/DDBJ whole genome shotgun (WGS) entry which is preliminary data.</text>
</comment>
<organism evidence="2 3">
    <name type="scientific">Pseudonocardia zijingensis</name>
    <dbReference type="NCBI Taxonomy" id="153376"/>
    <lineage>
        <taxon>Bacteria</taxon>
        <taxon>Bacillati</taxon>
        <taxon>Actinomycetota</taxon>
        <taxon>Actinomycetes</taxon>
        <taxon>Pseudonocardiales</taxon>
        <taxon>Pseudonocardiaceae</taxon>
        <taxon>Pseudonocardia</taxon>
    </lineage>
</organism>
<evidence type="ECO:0000313" key="3">
    <source>
        <dbReference type="Proteomes" id="UP001499967"/>
    </source>
</evidence>
<protein>
    <submittedName>
        <fullName evidence="2">Uncharacterized protein</fullName>
    </submittedName>
</protein>
<evidence type="ECO:0000256" key="1">
    <source>
        <dbReference type="SAM" id="MobiDB-lite"/>
    </source>
</evidence>
<dbReference type="Gene3D" id="3.90.1150.160">
    <property type="match status" value="1"/>
</dbReference>
<sequence>MRVVVRNGTGREMVDLLLEDVARLLPRLQRQSAPVRGTEAAGFDHASARRRKA</sequence>
<evidence type="ECO:0000313" key="2">
    <source>
        <dbReference type="EMBL" id="GAA0946002.1"/>
    </source>
</evidence>
<proteinExistence type="predicted"/>
<keyword evidence="3" id="KW-1185">Reference proteome</keyword>
<reference evidence="2 3" key="1">
    <citation type="journal article" date="2019" name="Int. J. Syst. Evol. Microbiol.">
        <title>The Global Catalogue of Microorganisms (GCM) 10K type strain sequencing project: providing services to taxonomists for standard genome sequencing and annotation.</title>
        <authorList>
            <consortium name="The Broad Institute Genomics Platform"/>
            <consortium name="The Broad Institute Genome Sequencing Center for Infectious Disease"/>
            <person name="Wu L."/>
            <person name="Ma J."/>
        </authorList>
    </citation>
    <scope>NUCLEOTIDE SEQUENCE [LARGE SCALE GENOMIC DNA]</scope>
    <source>
        <strain evidence="2 3">JCM 11117</strain>
    </source>
</reference>
<dbReference type="EMBL" id="BAAAHP010000126">
    <property type="protein sequence ID" value="GAA0946002.1"/>
    <property type="molecule type" value="Genomic_DNA"/>
</dbReference>
<feature type="region of interest" description="Disordered" evidence="1">
    <location>
        <begin position="34"/>
        <end position="53"/>
    </location>
</feature>
<dbReference type="Proteomes" id="UP001499967">
    <property type="component" value="Unassembled WGS sequence"/>
</dbReference>
<accession>A0ABN1QQJ9</accession>
<gene>
    <name evidence="2" type="ORF">GCM10009559_44320</name>
</gene>
<dbReference type="RefSeq" id="WP_379590058.1">
    <property type="nucleotide sequence ID" value="NZ_JBHSKO010000024.1"/>
</dbReference>